<dbReference type="SUPFAM" id="SSF81383">
    <property type="entry name" value="F-box domain"/>
    <property type="match status" value="1"/>
</dbReference>
<name>A0ABR4FNJ9_9EURO</name>
<feature type="domain" description="F-box" evidence="2">
    <location>
        <begin position="230"/>
        <end position="264"/>
    </location>
</feature>
<evidence type="ECO:0000256" key="1">
    <source>
        <dbReference type="SAM" id="MobiDB-lite"/>
    </source>
</evidence>
<dbReference type="InterPro" id="IPR036047">
    <property type="entry name" value="F-box-like_dom_sf"/>
</dbReference>
<sequence length="968" mass="106673">MVSFRDDPLRPSHTCPLCGIGLYPDAHSPFVRVMGASAPGSRRSSSTEPRPWSTEARAIIARDIERGDIYLTGLGMIGIHSSMSVPLDDRLSYTETQTQTQQMRWLQLSRGTDVSNTNAMVVAVHGACWTLLRCRLGDEVSECDLVASVFYQLYAAHRAVGGFDLGLEYGVTPKTREEVELADPCRIPSGALEVIEAAAPFTLSFFGAGGLGCGGTDFAATQPTGALTKISTELAHEIMSYLSLRDVCCLRLTCKSLLAASTSLSQTYWRARFLPGNEADFLYPDLKAPRDWRRLFFGLLQCLREGDSVPGLANRRRIRKLIEPIAALVALSIELPEWPHGLEVRALRPPDPRASTRPPGTAEREPFRTNYFQLDAGLRGGLPQFVKPLRCFYADRAGADVHIMSYRTFLPFEKGFGIRKGRIGVSTLQIGARRYICGLKYVPAEGNGRVGAQDAGFLTADEEWIDIPRDTSLEMVEVAVRPEGLVGVRFLMEEEDASPPWVGQCSRPGVSRGFYSIPSGLDECGFLLGFDRYKIVALGPCMFTDSQHESDSLHPNPAENTGAATEEYMWTPHPPTYEGLTLGPLVSGRSAQYGGGHDTLVGPLCNMDFGGPDGSLLRSLTRLVFRMEYATPFVGLECHYRDQPTRVFGCTSPTACELSFLVDGAAGERISCVDLMVRRRVICGIQLSTNHGRSAAIGTIEDLGRSDIIPLPSVPEGKIITGFVTSRPDGRNPSGYAQIGLQSQKPHPHPTVAQFQEHAPSAILYRPVPLPAAEATRRTSLLKQRTNIGGTIDYTYHTWAPLTSIRRITASTGTRGRSRSERDISGLMFEYFDDTPSVIVGQWFAPQPHTAVEFERGEVVREVKVWSRCGEMPGPPGGYFSRPTVTVRGIRIEIQTVGADSRTVSFLPPGLELNNIEEERWLSVHWQKDWRKGGANVDHGHEDEVQLTIFSWEVSRERDLLQTICPSC</sequence>
<dbReference type="Proteomes" id="UP001610563">
    <property type="component" value="Unassembled WGS sequence"/>
</dbReference>
<proteinExistence type="predicted"/>
<dbReference type="EMBL" id="JBFTWV010000165">
    <property type="protein sequence ID" value="KAL2784831.1"/>
    <property type="molecule type" value="Genomic_DNA"/>
</dbReference>
<dbReference type="CDD" id="cd09917">
    <property type="entry name" value="F-box_SF"/>
    <property type="match status" value="1"/>
</dbReference>
<evidence type="ECO:0000313" key="5">
    <source>
        <dbReference type="Proteomes" id="UP001610563"/>
    </source>
</evidence>
<evidence type="ECO:0000259" key="3">
    <source>
        <dbReference type="Pfam" id="PF24539"/>
    </source>
</evidence>
<dbReference type="InterPro" id="IPR056021">
    <property type="entry name" value="DUF7600"/>
</dbReference>
<evidence type="ECO:0008006" key="6">
    <source>
        <dbReference type="Google" id="ProtNLM"/>
    </source>
</evidence>
<keyword evidence="5" id="KW-1185">Reference proteome</keyword>
<feature type="region of interest" description="Disordered" evidence="1">
    <location>
        <begin position="346"/>
        <end position="366"/>
    </location>
</feature>
<accession>A0ABR4FNJ9</accession>
<dbReference type="InterPro" id="IPR001810">
    <property type="entry name" value="F-box_dom"/>
</dbReference>
<feature type="domain" description="DUF7600" evidence="3">
    <location>
        <begin position="422"/>
        <end position="538"/>
    </location>
</feature>
<protein>
    <recommendedName>
        <fullName evidence="6">F-box domain-containing protein</fullName>
    </recommendedName>
</protein>
<evidence type="ECO:0000313" key="4">
    <source>
        <dbReference type="EMBL" id="KAL2784831.1"/>
    </source>
</evidence>
<organism evidence="4 5">
    <name type="scientific">Aspergillus keveii</name>
    <dbReference type="NCBI Taxonomy" id="714993"/>
    <lineage>
        <taxon>Eukaryota</taxon>
        <taxon>Fungi</taxon>
        <taxon>Dikarya</taxon>
        <taxon>Ascomycota</taxon>
        <taxon>Pezizomycotina</taxon>
        <taxon>Eurotiomycetes</taxon>
        <taxon>Eurotiomycetidae</taxon>
        <taxon>Eurotiales</taxon>
        <taxon>Aspergillaceae</taxon>
        <taxon>Aspergillus</taxon>
        <taxon>Aspergillus subgen. Nidulantes</taxon>
    </lineage>
</organism>
<reference evidence="4 5" key="1">
    <citation type="submission" date="2024-07" db="EMBL/GenBank/DDBJ databases">
        <title>Section-level genome sequencing and comparative genomics of Aspergillus sections Usti and Cavernicolus.</title>
        <authorList>
            <consortium name="Lawrence Berkeley National Laboratory"/>
            <person name="Nybo J.L."/>
            <person name="Vesth T.C."/>
            <person name="Theobald S."/>
            <person name="Frisvad J.C."/>
            <person name="Larsen T.O."/>
            <person name="Kjaerboelling I."/>
            <person name="Rothschild-Mancinelli K."/>
            <person name="Lyhne E.K."/>
            <person name="Kogle M.E."/>
            <person name="Barry K."/>
            <person name="Clum A."/>
            <person name="Na H."/>
            <person name="Ledsgaard L."/>
            <person name="Lin J."/>
            <person name="Lipzen A."/>
            <person name="Kuo A."/>
            <person name="Riley R."/>
            <person name="Mondo S."/>
            <person name="Labutti K."/>
            <person name="Haridas S."/>
            <person name="Pangalinan J."/>
            <person name="Salamov A.A."/>
            <person name="Simmons B.A."/>
            <person name="Magnuson J.K."/>
            <person name="Chen J."/>
            <person name="Drula E."/>
            <person name="Henrissat B."/>
            <person name="Wiebenga A."/>
            <person name="Lubbers R.J."/>
            <person name="Gomes A.C."/>
            <person name="Makela M.R."/>
            <person name="Stajich J."/>
            <person name="Grigoriev I.V."/>
            <person name="Mortensen U.H."/>
            <person name="De Vries R.P."/>
            <person name="Baker S.E."/>
            <person name="Andersen M.R."/>
        </authorList>
    </citation>
    <scope>NUCLEOTIDE SEQUENCE [LARGE SCALE GENOMIC DNA]</scope>
    <source>
        <strain evidence="4 5">CBS 209.92</strain>
    </source>
</reference>
<evidence type="ECO:0000259" key="2">
    <source>
        <dbReference type="Pfam" id="PF00646"/>
    </source>
</evidence>
<gene>
    <name evidence="4" type="ORF">BJX66DRAFT_316156</name>
</gene>
<dbReference type="Pfam" id="PF00646">
    <property type="entry name" value="F-box"/>
    <property type="match status" value="1"/>
</dbReference>
<dbReference type="Pfam" id="PF24539">
    <property type="entry name" value="DUF7600"/>
    <property type="match status" value="1"/>
</dbReference>
<comment type="caution">
    <text evidence="4">The sequence shown here is derived from an EMBL/GenBank/DDBJ whole genome shotgun (WGS) entry which is preliminary data.</text>
</comment>